<gene>
    <name evidence="3" type="ORF">J2Z75_004980</name>
</gene>
<keyword evidence="4" id="KW-1185">Reference proteome</keyword>
<organism evidence="3 4">
    <name type="scientific">Rhizobium herbae</name>
    <dbReference type="NCBI Taxonomy" id="508661"/>
    <lineage>
        <taxon>Bacteria</taxon>
        <taxon>Pseudomonadati</taxon>
        <taxon>Pseudomonadota</taxon>
        <taxon>Alphaproteobacteria</taxon>
        <taxon>Hyphomicrobiales</taxon>
        <taxon>Rhizobiaceae</taxon>
        <taxon>Rhizobium/Agrobacterium group</taxon>
        <taxon>Rhizobium</taxon>
    </lineage>
</organism>
<dbReference type="PROSITE" id="PS00330">
    <property type="entry name" value="HEMOLYSIN_CALCIUM"/>
    <property type="match status" value="3"/>
</dbReference>
<dbReference type="InterPro" id="IPR011049">
    <property type="entry name" value="Serralysin-like_metalloprot_C"/>
</dbReference>
<comment type="caution">
    <text evidence="3">The sequence shown here is derived from an EMBL/GenBank/DDBJ whole genome shotgun (WGS) entry which is preliminary data.</text>
</comment>
<dbReference type="EMBL" id="JAGGJV010000010">
    <property type="protein sequence ID" value="MBP1861451.1"/>
    <property type="molecule type" value="Genomic_DNA"/>
</dbReference>
<evidence type="ECO:0000256" key="2">
    <source>
        <dbReference type="ARBA" id="ARBA00022525"/>
    </source>
</evidence>
<dbReference type="InterPro" id="IPR001343">
    <property type="entry name" value="Hemolysn_Ca-bd"/>
</dbReference>
<dbReference type="InterPro" id="IPR050557">
    <property type="entry name" value="RTX_toxin/Mannuronan_C5-epim"/>
</dbReference>
<dbReference type="Pfam" id="PF17963">
    <property type="entry name" value="Big_9"/>
    <property type="match status" value="1"/>
</dbReference>
<evidence type="ECO:0000313" key="4">
    <source>
        <dbReference type="Proteomes" id="UP000823786"/>
    </source>
</evidence>
<sequence length="465" mass="49176">MPILSNGNALTVWEDTNNESPDAILFTITEADGGDVIGPIAAQTDYFFGWVDLASVDVFDGFFTVTTFTNDGRTEIFSRVETHVFDNEGNYIRTLSAQAAYLSTQIVSVTAESPDDITVTWIGANEYFGGENTQYGVHQIILEDGALQPDTFVNHAPTVTDLTFTLSTGQSLDDIQFSAADADFDLLSFVVADGPDHGTLAQETRYDGGYYPFPQGEYAGSLHYHQDFLNGNYFDYIPEAGFTGTDSFTVYATDGQGNSNLATITITVALPPQSIVLTDAKDIISYKAYDHAVIVAAMGGNDRVTGSRFNDTLNGDAGNDRLRGGEGDDILAGGTGCDRLRGGAGDDVLNGGAGRDTLAGGAGHDSFVFDTAPGRANADRIADFRTADDVFRLDSSIFVGLAAGALSAEAFVIGKAALDGNDRIIYDKASGALLFDADGAGGASAIKFAMVTRGISLAADDFLLF</sequence>
<comment type="subcellular location">
    <subcellularLocation>
        <location evidence="1">Secreted</location>
    </subcellularLocation>
</comment>
<dbReference type="Gene3D" id="2.60.40.3440">
    <property type="match status" value="1"/>
</dbReference>
<evidence type="ECO:0000313" key="3">
    <source>
        <dbReference type="EMBL" id="MBP1861451.1"/>
    </source>
</evidence>
<dbReference type="Pfam" id="PF00353">
    <property type="entry name" value="HemolysinCabind"/>
    <property type="match status" value="2"/>
</dbReference>
<dbReference type="SUPFAM" id="SSF51120">
    <property type="entry name" value="beta-Roll"/>
    <property type="match status" value="1"/>
</dbReference>
<dbReference type="PRINTS" id="PR00313">
    <property type="entry name" value="CABNDNGRPT"/>
</dbReference>
<dbReference type="Proteomes" id="UP000823786">
    <property type="component" value="Unassembled WGS sequence"/>
</dbReference>
<dbReference type="InterPro" id="IPR018511">
    <property type="entry name" value="Hemolysin-typ_Ca-bd_CS"/>
</dbReference>
<dbReference type="RefSeq" id="WP_209855715.1">
    <property type="nucleotide sequence ID" value="NZ_JAGGJV010000010.1"/>
</dbReference>
<proteinExistence type="predicted"/>
<keyword evidence="2" id="KW-0964">Secreted</keyword>
<dbReference type="PANTHER" id="PTHR38340:SF1">
    <property type="entry name" value="S-LAYER PROTEIN"/>
    <property type="match status" value="1"/>
</dbReference>
<evidence type="ECO:0000256" key="1">
    <source>
        <dbReference type="ARBA" id="ARBA00004613"/>
    </source>
</evidence>
<reference evidence="3 4" key="1">
    <citation type="submission" date="2021-03" db="EMBL/GenBank/DDBJ databases">
        <title>Genomic Encyclopedia of Type Strains, Phase IV (KMG-IV): sequencing the most valuable type-strain genomes for metagenomic binning, comparative biology and taxonomic classification.</title>
        <authorList>
            <person name="Goeker M."/>
        </authorList>
    </citation>
    <scope>NUCLEOTIDE SEQUENCE [LARGE SCALE GENOMIC DNA]</scope>
    <source>
        <strain evidence="3 4">DSM 26427</strain>
    </source>
</reference>
<dbReference type="PANTHER" id="PTHR38340">
    <property type="entry name" value="S-LAYER PROTEIN"/>
    <property type="match status" value="1"/>
</dbReference>
<name>A0ABS4EU32_9HYPH</name>
<dbReference type="Gene3D" id="2.150.10.10">
    <property type="entry name" value="Serralysin-like metalloprotease, C-terminal"/>
    <property type="match status" value="2"/>
</dbReference>
<accession>A0ABS4EU32</accession>
<protein>
    <submittedName>
        <fullName evidence="3">Ca2+-binding RTX toxin-like protein</fullName>
    </submittedName>
</protein>